<gene>
    <name evidence="3" type="ORF">PPERSA_00510</name>
</gene>
<evidence type="ECO:0000313" key="3">
    <source>
        <dbReference type="EMBL" id="KRX01800.1"/>
    </source>
</evidence>
<feature type="coiled-coil region" evidence="1">
    <location>
        <begin position="7"/>
        <end position="51"/>
    </location>
</feature>
<name>A0A0V0QI95_PSEPJ</name>
<organism evidence="3 4">
    <name type="scientific">Pseudocohnilembus persalinus</name>
    <name type="common">Ciliate</name>
    <dbReference type="NCBI Taxonomy" id="266149"/>
    <lineage>
        <taxon>Eukaryota</taxon>
        <taxon>Sar</taxon>
        <taxon>Alveolata</taxon>
        <taxon>Ciliophora</taxon>
        <taxon>Intramacronucleata</taxon>
        <taxon>Oligohymenophorea</taxon>
        <taxon>Scuticociliatia</taxon>
        <taxon>Philasterida</taxon>
        <taxon>Pseudocohnilembidae</taxon>
        <taxon>Pseudocohnilembus</taxon>
    </lineage>
</organism>
<feature type="region of interest" description="Disordered" evidence="2">
    <location>
        <begin position="132"/>
        <end position="158"/>
    </location>
</feature>
<evidence type="ECO:0000256" key="1">
    <source>
        <dbReference type="SAM" id="Coils"/>
    </source>
</evidence>
<keyword evidence="1" id="KW-0175">Coiled coil</keyword>
<evidence type="ECO:0000313" key="4">
    <source>
        <dbReference type="Proteomes" id="UP000054937"/>
    </source>
</evidence>
<evidence type="ECO:0000256" key="2">
    <source>
        <dbReference type="SAM" id="MobiDB-lite"/>
    </source>
</evidence>
<reference evidence="3 4" key="1">
    <citation type="journal article" date="2015" name="Sci. Rep.">
        <title>Genome of the facultative scuticociliatosis pathogen Pseudocohnilembus persalinus provides insight into its virulence through horizontal gene transfer.</title>
        <authorList>
            <person name="Xiong J."/>
            <person name="Wang G."/>
            <person name="Cheng J."/>
            <person name="Tian M."/>
            <person name="Pan X."/>
            <person name="Warren A."/>
            <person name="Jiang C."/>
            <person name="Yuan D."/>
            <person name="Miao W."/>
        </authorList>
    </citation>
    <scope>NUCLEOTIDE SEQUENCE [LARGE SCALE GENOMIC DNA]</scope>
    <source>
        <strain evidence="3">36N120E</strain>
    </source>
</reference>
<accession>A0A0V0QI95</accession>
<keyword evidence="4" id="KW-1185">Reference proteome</keyword>
<proteinExistence type="predicted"/>
<dbReference type="InParanoid" id="A0A0V0QI95"/>
<comment type="caution">
    <text evidence="3">The sequence shown here is derived from an EMBL/GenBank/DDBJ whole genome shotgun (WGS) entry which is preliminary data.</text>
</comment>
<feature type="compositionally biased region" description="Basic and acidic residues" evidence="2">
    <location>
        <begin position="146"/>
        <end position="158"/>
    </location>
</feature>
<sequence length="158" mass="18877">MLEGDNIEELDSSDDEYNNEIKKYQKAKQELQKQEQKLQQLREDKKKKKIQKKLLDDPFYFEKSEQDSDKPEQHTEHQIEILTSYYLKNGKKIDIKKVMIVNQKDKKFKIQEKIFDEQNKVISDKTYNGEDEITQFTNSTLDDDIVGEKPESKPELKE</sequence>
<protein>
    <submittedName>
        <fullName evidence="3">Uncharacterized protein</fullName>
    </submittedName>
</protein>
<dbReference type="EMBL" id="LDAU01000163">
    <property type="protein sequence ID" value="KRX01800.1"/>
    <property type="molecule type" value="Genomic_DNA"/>
</dbReference>
<dbReference type="AlphaFoldDB" id="A0A0V0QI95"/>
<dbReference type="Proteomes" id="UP000054937">
    <property type="component" value="Unassembled WGS sequence"/>
</dbReference>